<dbReference type="InterPro" id="IPR011251">
    <property type="entry name" value="Luciferase-like_dom"/>
</dbReference>
<dbReference type="PANTHER" id="PTHR42847:SF8">
    <property type="entry name" value="CONSERVED PROTEIN"/>
    <property type="match status" value="1"/>
</dbReference>
<evidence type="ECO:0000259" key="5">
    <source>
        <dbReference type="Pfam" id="PF00296"/>
    </source>
</evidence>
<dbReference type="GO" id="GO:0008726">
    <property type="term" value="F:alkanesulfonate monooxygenase activity"/>
    <property type="evidence" value="ECO:0007669"/>
    <property type="project" value="UniProtKB-EC"/>
</dbReference>
<gene>
    <name evidence="6" type="ORF">HNP84_007125</name>
</gene>
<evidence type="ECO:0000313" key="7">
    <source>
        <dbReference type="Proteomes" id="UP000578449"/>
    </source>
</evidence>
<dbReference type="InterPro" id="IPR019952">
    <property type="entry name" value="F420_OxRdatse_Rv1855c_pred"/>
</dbReference>
<feature type="domain" description="Luciferase-like" evidence="5">
    <location>
        <begin position="21"/>
        <end position="241"/>
    </location>
</feature>
<dbReference type="RefSeq" id="WP_185054284.1">
    <property type="nucleotide sequence ID" value="NZ_BAABIX010000012.1"/>
</dbReference>
<evidence type="ECO:0000256" key="3">
    <source>
        <dbReference type="ARBA" id="ARBA00023002"/>
    </source>
</evidence>
<evidence type="ECO:0000256" key="1">
    <source>
        <dbReference type="ARBA" id="ARBA00022630"/>
    </source>
</evidence>
<evidence type="ECO:0000256" key="2">
    <source>
        <dbReference type="ARBA" id="ARBA00022643"/>
    </source>
</evidence>
<name>A0A840PHH5_9ACTN</name>
<sequence>MRLALHINDYAALGAPHEMAPALASIAKTAEDAGFARLSLTDHLWQISLIGEEYEPMLESYTVLGYLAGQTRSIELQTLVTAATYRPPGLLAKIVTTLDVLSGGRAWLGIGAGWNEQEASGLGLPFGPPAERYARLEETVQICLQMWSDNDGSFIGEHYRLAGTLNSPQPLTRPRPRILIGGGGERVTLRLAAEYADAFNVYGGPDAGQKVTRLREHCEAIGRDADAIEKTAVLPLAVDGTGDAGRILEDLRRLHELGFSTVYTAVAGVAALTPLETLGAKVIPEISAW</sequence>
<dbReference type="GO" id="GO:0046306">
    <property type="term" value="P:alkanesulfonate catabolic process"/>
    <property type="evidence" value="ECO:0007669"/>
    <property type="project" value="TreeGrafter"/>
</dbReference>
<dbReference type="InterPro" id="IPR050172">
    <property type="entry name" value="SsuD_RutA_monooxygenase"/>
</dbReference>
<keyword evidence="1" id="KW-0285">Flavoprotein</keyword>
<keyword evidence="3 6" id="KW-0560">Oxidoreductase</keyword>
<dbReference type="EC" id="1.14.14.5" evidence="6"/>
<protein>
    <submittedName>
        <fullName evidence="6">Alkanesulfonate monooxygenase</fullName>
        <ecNumber evidence="6">1.14.14.5</ecNumber>
    </submittedName>
</protein>
<dbReference type="Pfam" id="PF00296">
    <property type="entry name" value="Bac_luciferase"/>
    <property type="match status" value="1"/>
</dbReference>
<evidence type="ECO:0000256" key="4">
    <source>
        <dbReference type="ARBA" id="ARBA00023033"/>
    </source>
</evidence>
<dbReference type="Gene3D" id="3.20.20.30">
    <property type="entry name" value="Luciferase-like domain"/>
    <property type="match status" value="1"/>
</dbReference>
<dbReference type="AlphaFoldDB" id="A0A840PHH5"/>
<dbReference type="Proteomes" id="UP000578449">
    <property type="component" value="Unassembled WGS sequence"/>
</dbReference>
<dbReference type="NCBIfam" id="TIGR03560">
    <property type="entry name" value="F420_Rv1855c"/>
    <property type="match status" value="1"/>
</dbReference>
<dbReference type="EMBL" id="JACHGN010000017">
    <property type="protein sequence ID" value="MBB5137373.1"/>
    <property type="molecule type" value="Genomic_DNA"/>
</dbReference>
<evidence type="ECO:0000313" key="6">
    <source>
        <dbReference type="EMBL" id="MBB5137373.1"/>
    </source>
</evidence>
<dbReference type="InterPro" id="IPR036661">
    <property type="entry name" value="Luciferase-like_sf"/>
</dbReference>
<keyword evidence="4 6" id="KW-0503">Monooxygenase</keyword>
<dbReference type="SUPFAM" id="SSF51679">
    <property type="entry name" value="Bacterial luciferase-like"/>
    <property type="match status" value="1"/>
</dbReference>
<accession>A0A840PHH5</accession>
<dbReference type="PANTHER" id="PTHR42847">
    <property type="entry name" value="ALKANESULFONATE MONOOXYGENASE"/>
    <property type="match status" value="1"/>
</dbReference>
<keyword evidence="2" id="KW-0288">FMN</keyword>
<keyword evidence="7" id="KW-1185">Reference proteome</keyword>
<organism evidence="6 7">
    <name type="scientific">Thermocatellispora tengchongensis</name>
    <dbReference type="NCBI Taxonomy" id="1073253"/>
    <lineage>
        <taxon>Bacteria</taxon>
        <taxon>Bacillati</taxon>
        <taxon>Actinomycetota</taxon>
        <taxon>Actinomycetes</taxon>
        <taxon>Streptosporangiales</taxon>
        <taxon>Streptosporangiaceae</taxon>
        <taxon>Thermocatellispora</taxon>
    </lineage>
</organism>
<proteinExistence type="predicted"/>
<comment type="caution">
    <text evidence="6">The sequence shown here is derived from an EMBL/GenBank/DDBJ whole genome shotgun (WGS) entry which is preliminary data.</text>
</comment>
<reference evidence="6 7" key="1">
    <citation type="submission" date="2020-08" db="EMBL/GenBank/DDBJ databases">
        <title>Genomic Encyclopedia of Type Strains, Phase IV (KMG-IV): sequencing the most valuable type-strain genomes for metagenomic binning, comparative biology and taxonomic classification.</title>
        <authorList>
            <person name="Goeker M."/>
        </authorList>
    </citation>
    <scope>NUCLEOTIDE SEQUENCE [LARGE SCALE GENOMIC DNA]</scope>
    <source>
        <strain evidence="6 7">DSM 45615</strain>
    </source>
</reference>